<feature type="transmembrane region" description="Helical" evidence="5">
    <location>
        <begin position="252"/>
        <end position="274"/>
    </location>
</feature>
<feature type="transmembrane region" description="Helical" evidence="5">
    <location>
        <begin position="305"/>
        <end position="327"/>
    </location>
</feature>
<dbReference type="EMBL" id="KC573038">
    <property type="protein sequence ID" value="AGE93626.1"/>
    <property type="molecule type" value="Genomic_DNA"/>
</dbReference>
<geneLocation type="mitochondrion" evidence="7"/>
<keyword evidence="2 5" id="KW-0812">Transmembrane</keyword>
<reference evidence="7" key="1">
    <citation type="journal article" date="2008" name="Mol. Biol. Evol.">
        <title>A phylogenomic investigation into the origin of metazoa.</title>
        <authorList>
            <person name="Ruiz-Trillo I."/>
            <person name="Roger A.J."/>
            <person name="Burger G."/>
            <person name="Gray M.W."/>
            <person name="Lang B.F."/>
        </authorList>
    </citation>
    <scope>NUCLEOTIDE SEQUENCE</scope>
    <source>
        <strain evidence="7">ATCC 30864</strain>
    </source>
</reference>
<feature type="transmembrane region" description="Helical" evidence="5">
    <location>
        <begin position="139"/>
        <end position="163"/>
    </location>
</feature>
<keyword evidence="7" id="KW-0560">Oxidoreductase</keyword>
<feature type="transmembrane region" description="Helical" evidence="5">
    <location>
        <begin position="373"/>
        <end position="395"/>
    </location>
</feature>
<dbReference type="EC" id="1.6.5.3" evidence="7"/>
<organism evidence="7">
    <name type="scientific">Capsaspora owczarzaki</name>
    <dbReference type="NCBI Taxonomy" id="192875"/>
    <lineage>
        <taxon>Eukaryota</taxon>
        <taxon>Filasterea</taxon>
        <taxon>Capsaspora</taxon>
    </lineage>
</organism>
<accession>M1K3D4</accession>
<gene>
    <name evidence="7" type="primary">nad2</name>
</gene>
<dbReference type="NCBIfam" id="TIGR01770">
    <property type="entry name" value="NDH_I_N"/>
    <property type="match status" value="1"/>
</dbReference>
<sequence length="493" mass="54798">MENFNISISKIIIHFVFIMSMLITYFQYQQLETGATTIYCNNLLQTNAFIILIQTLVYITAYLVMVVYIDEISKTTYRWLKLNTYDFLTIIFTNLVGLWIVIGSNDLITLYLGIELQTFGAFILVALRKTSEYSIESALKYFVLGAVSSAILLLGIGLVYVSLGTTNYTNLASLIQHINDEQTQFTLQVAYVFIMVSLLFKLGAAPFHNWVPDVYQGSTTIVTTYFVSVPKIGLISALIILLVHNIAVISNIWYQTLIICSILSMIVGTAGAVNQYNIKRLLAYSAISHTGYLIIGVLTNSLDGVISIVIYLILYIIMSLITWPLLLNLAQKQSLNSSLSTGDTLESSIIIDNNEYHKTTQYELKGLGRSNPVFAIIFAITLLSIAGIPPLAGFYTKWLLFSAAVDSGYSIIALIGIVTSVIGAIYYLRLIHFMYFRTPDSKFNELSDIVGGLIPMKLSTSLIISIGLLILLIFIFIPQILIDLVTIAVLSVL</sequence>
<comment type="subcellular location">
    <subcellularLocation>
        <location evidence="1">Membrane</location>
        <topology evidence="1">Multi-pass membrane protein</topology>
    </subcellularLocation>
</comment>
<dbReference type="Pfam" id="PF00361">
    <property type="entry name" value="Proton_antipo_M"/>
    <property type="match status" value="1"/>
</dbReference>
<protein>
    <submittedName>
        <fullName evidence="7">NADH dehydrogenase subunit 2</fullName>
        <ecNumber evidence="7">1.6.5.3</ecNumber>
    </submittedName>
</protein>
<dbReference type="GO" id="GO:0016020">
    <property type="term" value="C:membrane"/>
    <property type="evidence" value="ECO:0007669"/>
    <property type="project" value="UniProtKB-SubCell"/>
</dbReference>
<feature type="transmembrane region" description="Helical" evidence="5">
    <location>
        <begin position="48"/>
        <end position="70"/>
    </location>
</feature>
<feature type="domain" description="NADH:quinone oxidoreductase/Mrp antiporter transmembrane" evidence="6">
    <location>
        <begin position="104"/>
        <end position="423"/>
    </location>
</feature>
<evidence type="ECO:0000313" key="7">
    <source>
        <dbReference type="EMBL" id="AGE93626.1"/>
    </source>
</evidence>
<feature type="transmembrane region" description="Helical" evidence="5">
    <location>
        <begin position="12"/>
        <end position="28"/>
    </location>
</feature>
<feature type="transmembrane region" description="Helical" evidence="5">
    <location>
        <begin position="225"/>
        <end position="246"/>
    </location>
</feature>
<dbReference type="GO" id="GO:0016491">
    <property type="term" value="F:oxidoreductase activity"/>
    <property type="evidence" value="ECO:0007669"/>
    <property type="project" value="UniProtKB-KW"/>
</dbReference>
<dbReference type="InterPro" id="IPR001750">
    <property type="entry name" value="ND/Mrp_TM"/>
</dbReference>
<evidence type="ECO:0000256" key="5">
    <source>
        <dbReference type="SAM" id="Phobius"/>
    </source>
</evidence>
<name>M1K3D4_9EUKA</name>
<dbReference type="GO" id="GO:0008137">
    <property type="term" value="F:NADH dehydrogenase (ubiquinone) activity"/>
    <property type="evidence" value="ECO:0007669"/>
    <property type="project" value="InterPro"/>
</dbReference>
<dbReference type="PANTHER" id="PTHR22773">
    <property type="entry name" value="NADH DEHYDROGENASE"/>
    <property type="match status" value="1"/>
</dbReference>
<dbReference type="GO" id="GO:0042773">
    <property type="term" value="P:ATP synthesis coupled electron transport"/>
    <property type="evidence" value="ECO:0007669"/>
    <property type="project" value="InterPro"/>
</dbReference>
<evidence type="ECO:0000256" key="3">
    <source>
        <dbReference type="ARBA" id="ARBA00022989"/>
    </source>
</evidence>
<feature type="transmembrane region" description="Helical" evidence="5">
    <location>
        <begin position="183"/>
        <end position="204"/>
    </location>
</feature>
<feature type="transmembrane region" description="Helical" evidence="5">
    <location>
        <begin position="407"/>
        <end position="428"/>
    </location>
</feature>
<keyword evidence="4 5" id="KW-0472">Membrane</keyword>
<evidence type="ECO:0000256" key="2">
    <source>
        <dbReference type="ARBA" id="ARBA00022692"/>
    </source>
</evidence>
<evidence type="ECO:0000256" key="1">
    <source>
        <dbReference type="ARBA" id="ARBA00004141"/>
    </source>
</evidence>
<dbReference type="AlphaFoldDB" id="M1K3D4"/>
<keyword evidence="7" id="KW-0496">Mitochondrion</keyword>
<proteinExistence type="inferred from homology"/>
<evidence type="ECO:0000259" key="6">
    <source>
        <dbReference type="Pfam" id="PF00361"/>
    </source>
</evidence>
<reference evidence="7" key="2">
    <citation type="submission" date="2012-12" db="EMBL/GenBank/DDBJ databases">
        <authorList>
            <person name="Lang B.F."/>
        </authorList>
    </citation>
    <scope>NUCLEOTIDE SEQUENCE</scope>
    <source>
        <strain evidence="7">ATCC 30864</strain>
    </source>
</reference>
<feature type="transmembrane region" description="Helical" evidence="5">
    <location>
        <begin position="462"/>
        <end position="490"/>
    </location>
</feature>
<keyword evidence="3 5" id="KW-1133">Transmembrane helix</keyword>
<dbReference type="InterPro" id="IPR010096">
    <property type="entry name" value="NADH-Q_OxRdtase_suN/2"/>
</dbReference>
<feature type="transmembrane region" description="Helical" evidence="5">
    <location>
        <begin position="108"/>
        <end position="127"/>
    </location>
</feature>
<evidence type="ECO:0000256" key="4">
    <source>
        <dbReference type="ARBA" id="ARBA00023136"/>
    </source>
</evidence>
<dbReference type="HAMAP" id="MF_00445">
    <property type="entry name" value="NDH1_NuoN_1"/>
    <property type="match status" value="1"/>
</dbReference>
<feature type="transmembrane region" description="Helical" evidence="5">
    <location>
        <begin position="82"/>
        <end position="102"/>
    </location>
</feature>